<dbReference type="AlphaFoldDB" id="A0A061E4W7"/>
<dbReference type="GO" id="GO:0009617">
    <property type="term" value="P:response to bacterium"/>
    <property type="evidence" value="ECO:0007669"/>
    <property type="project" value="InterPro"/>
</dbReference>
<keyword evidence="4 6" id="KW-1133">Transmembrane helix</keyword>
<evidence type="ECO:0000256" key="2">
    <source>
        <dbReference type="ARBA" id="ARBA00022692"/>
    </source>
</evidence>
<dbReference type="InParanoid" id="A0A061E4W7"/>
<dbReference type="InterPro" id="IPR045064">
    <property type="entry name" value="Reticulon-like"/>
</dbReference>
<dbReference type="eggNOG" id="KOG1792">
    <property type="taxonomic scope" value="Eukaryota"/>
</dbReference>
<accession>A0A061E4W7</accession>
<feature type="transmembrane region" description="Helical" evidence="6">
    <location>
        <begin position="127"/>
        <end position="143"/>
    </location>
</feature>
<organism evidence="8 9">
    <name type="scientific">Theobroma cacao</name>
    <name type="common">Cacao</name>
    <name type="synonym">Cocoa</name>
    <dbReference type="NCBI Taxonomy" id="3641"/>
    <lineage>
        <taxon>Eukaryota</taxon>
        <taxon>Viridiplantae</taxon>
        <taxon>Streptophyta</taxon>
        <taxon>Embryophyta</taxon>
        <taxon>Tracheophyta</taxon>
        <taxon>Spermatophyta</taxon>
        <taxon>Magnoliopsida</taxon>
        <taxon>eudicotyledons</taxon>
        <taxon>Gunneridae</taxon>
        <taxon>Pentapetalae</taxon>
        <taxon>rosids</taxon>
        <taxon>malvids</taxon>
        <taxon>Malvales</taxon>
        <taxon>Malvaceae</taxon>
        <taxon>Byttnerioideae</taxon>
        <taxon>Theobroma</taxon>
    </lineage>
</organism>
<dbReference type="HOGENOM" id="CLU_1581315_0_0_1"/>
<evidence type="ECO:0000313" key="8">
    <source>
        <dbReference type="EMBL" id="EOY00065.1"/>
    </source>
</evidence>
<sequence length="169" mass="19451">MAIYDTYLESGLAIVHAVLGNGMQKVDEIRMLIMNKHNNACIICLFSIAWFAFQVRGWYLITILSKLLFYSMLFLLVWSQAAEARLINWSPPRFDEIMISESKVISVFKKIKGLLAKFYHAAQGKDFKLLVITLIALALLPCISDYFSLPTFLYIAFLCWQIVPMLRQT</sequence>
<dbReference type="Proteomes" id="UP000026915">
    <property type="component" value="Chromosome 2"/>
</dbReference>
<protein>
    <recommendedName>
        <fullName evidence="7">Reticulon domain-containing protein</fullName>
    </recommendedName>
</protein>
<keyword evidence="9" id="KW-1185">Reference proteome</keyword>
<feature type="transmembrane region" description="Helical" evidence="6">
    <location>
        <begin position="37"/>
        <end position="53"/>
    </location>
</feature>
<name>A0A061E4W7_THECC</name>
<comment type="subcellular location">
    <subcellularLocation>
        <location evidence="1">Endoplasmic reticulum membrane</location>
        <topology evidence="1">Multi-pass membrane protein</topology>
    </subcellularLocation>
</comment>
<dbReference type="Pfam" id="PF02453">
    <property type="entry name" value="Reticulon"/>
    <property type="match status" value="1"/>
</dbReference>
<evidence type="ECO:0000256" key="5">
    <source>
        <dbReference type="ARBA" id="ARBA00023136"/>
    </source>
</evidence>
<dbReference type="InterPro" id="IPR003388">
    <property type="entry name" value="Reticulon"/>
</dbReference>
<dbReference type="PANTHER" id="PTHR10994:SF157">
    <property type="entry name" value="RETICULON-LIKE PROTEIN B14"/>
    <property type="match status" value="1"/>
</dbReference>
<evidence type="ECO:0000256" key="1">
    <source>
        <dbReference type="ARBA" id="ARBA00004477"/>
    </source>
</evidence>
<feature type="transmembrane region" description="Helical" evidence="6">
    <location>
        <begin position="59"/>
        <end position="78"/>
    </location>
</feature>
<feature type="domain" description="Reticulon" evidence="7">
    <location>
        <begin position="35"/>
        <end position="166"/>
    </location>
</feature>
<dbReference type="EMBL" id="CM001880">
    <property type="protein sequence ID" value="EOY00065.1"/>
    <property type="molecule type" value="Genomic_DNA"/>
</dbReference>
<evidence type="ECO:0000313" key="9">
    <source>
        <dbReference type="Proteomes" id="UP000026915"/>
    </source>
</evidence>
<dbReference type="STRING" id="3641.A0A061E4W7"/>
<dbReference type="PANTHER" id="PTHR10994">
    <property type="entry name" value="RETICULON"/>
    <property type="match status" value="1"/>
</dbReference>
<reference evidence="8 9" key="1">
    <citation type="journal article" date="2013" name="Genome Biol.">
        <title>The genome sequence of the most widely cultivated cacao type and its use to identify candidate genes regulating pod color.</title>
        <authorList>
            <person name="Motamayor J.C."/>
            <person name="Mockaitis K."/>
            <person name="Schmutz J."/>
            <person name="Haiminen N."/>
            <person name="Iii D.L."/>
            <person name="Cornejo O."/>
            <person name="Findley S.D."/>
            <person name="Zheng P."/>
            <person name="Utro F."/>
            <person name="Royaert S."/>
            <person name="Saski C."/>
            <person name="Jenkins J."/>
            <person name="Podicheti R."/>
            <person name="Zhao M."/>
            <person name="Scheffler B.E."/>
            <person name="Stack J.C."/>
            <person name="Feltus F.A."/>
            <person name="Mustiga G.M."/>
            <person name="Amores F."/>
            <person name="Phillips W."/>
            <person name="Marelli J.P."/>
            <person name="May G.D."/>
            <person name="Shapiro H."/>
            <person name="Ma J."/>
            <person name="Bustamante C.D."/>
            <person name="Schnell R.J."/>
            <person name="Main D."/>
            <person name="Gilbert D."/>
            <person name="Parida L."/>
            <person name="Kuhn D.N."/>
        </authorList>
    </citation>
    <scope>NUCLEOTIDE SEQUENCE [LARGE SCALE GENOMIC DNA]</scope>
    <source>
        <strain evidence="9">cv. Matina 1-6</strain>
    </source>
</reference>
<evidence type="ECO:0000256" key="6">
    <source>
        <dbReference type="SAM" id="Phobius"/>
    </source>
</evidence>
<evidence type="ECO:0000259" key="7">
    <source>
        <dbReference type="Pfam" id="PF02453"/>
    </source>
</evidence>
<keyword evidence="3" id="KW-0256">Endoplasmic reticulum</keyword>
<evidence type="ECO:0000256" key="4">
    <source>
        <dbReference type="ARBA" id="ARBA00022989"/>
    </source>
</evidence>
<keyword evidence="2 6" id="KW-0812">Transmembrane</keyword>
<dbReference type="Gramene" id="EOY00065">
    <property type="protein sequence ID" value="EOY00065"/>
    <property type="gene ID" value="TCM_009504"/>
</dbReference>
<evidence type="ECO:0000256" key="3">
    <source>
        <dbReference type="ARBA" id="ARBA00022824"/>
    </source>
</evidence>
<proteinExistence type="predicted"/>
<dbReference type="GO" id="GO:0005789">
    <property type="term" value="C:endoplasmic reticulum membrane"/>
    <property type="evidence" value="ECO:0007669"/>
    <property type="project" value="UniProtKB-SubCell"/>
</dbReference>
<keyword evidence="5 6" id="KW-0472">Membrane</keyword>
<gene>
    <name evidence="8" type="ORF">TCM_009504</name>
</gene>